<proteinExistence type="predicted"/>
<dbReference type="EMBL" id="JAVIJP010000015">
    <property type="protein sequence ID" value="KAL3643965.1"/>
    <property type="molecule type" value="Genomic_DNA"/>
</dbReference>
<feature type="region of interest" description="Disordered" evidence="1">
    <location>
        <begin position="1"/>
        <end position="38"/>
    </location>
</feature>
<evidence type="ECO:0000256" key="1">
    <source>
        <dbReference type="SAM" id="MobiDB-lite"/>
    </source>
</evidence>
<dbReference type="AlphaFoldDB" id="A0ABD3DGB6"/>
<feature type="compositionally biased region" description="Low complexity" evidence="1">
    <location>
        <begin position="7"/>
        <end position="16"/>
    </location>
</feature>
<organism evidence="2 4">
    <name type="scientific">Castilleja foliolosa</name>
    <dbReference type="NCBI Taxonomy" id="1961234"/>
    <lineage>
        <taxon>Eukaryota</taxon>
        <taxon>Viridiplantae</taxon>
        <taxon>Streptophyta</taxon>
        <taxon>Embryophyta</taxon>
        <taxon>Tracheophyta</taxon>
        <taxon>Spermatophyta</taxon>
        <taxon>Magnoliopsida</taxon>
        <taxon>eudicotyledons</taxon>
        <taxon>Gunneridae</taxon>
        <taxon>Pentapetalae</taxon>
        <taxon>asterids</taxon>
        <taxon>lamiids</taxon>
        <taxon>Lamiales</taxon>
        <taxon>Orobanchaceae</taxon>
        <taxon>Pedicularideae</taxon>
        <taxon>Castillejinae</taxon>
        <taxon>Castilleja</taxon>
    </lineage>
</organism>
<name>A0ABD3DGB6_9LAMI</name>
<evidence type="ECO:0000313" key="3">
    <source>
        <dbReference type="EMBL" id="KAL3643965.1"/>
    </source>
</evidence>
<sequence length="180" mass="19673">MDDSQRRSPTSSSSSSAGKQCRRRMRRHEEEDEDGGDRTVTCTGKSCQSCTAGVIADCVAVCCCPCAVVNIMTLAFVKLPWAVARRIFGGRRKSNSRRRLEERRKCCGDGDMDGISGKGGVEEGISSDIVLSGAVIGEELNDHFSAEFRAEDVWLEMYEVGNLGFGRVSFTGIPYQDRGN</sequence>
<reference evidence="2" key="2">
    <citation type="submission" date="2024-11" db="EMBL/GenBank/DDBJ databases">
        <authorList>
            <person name="Burger M."/>
            <person name="Chory J."/>
        </authorList>
    </citation>
    <scope>NUCLEOTIDE SEQUENCE</scope>
    <source>
        <strain evidence="2">Tecolote</strain>
        <tissue evidence="2">Flower</tissue>
    </source>
</reference>
<evidence type="ECO:0000313" key="4">
    <source>
        <dbReference type="Proteomes" id="UP001632038"/>
    </source>
</evidence>
<keyword evidence="4" id="KW-1185">Reference proteome</keyword>
<evidence type="ECO:0000313" key="2">
    <source>
        <dbReference type="EMBL" id="KAL3640119.1"/>
    </source>
</evidence>
<reference evidence="2" key="1">
    <citation type="journal article" date="2024" name="IScience">
        <title>Strigolactones Initiate the Formation of Haustorium-like Structures in Castilleja.</title>
        <authorList>
            <person name="Buerger M."/>
            <person name="Peterson D."/>
            <person name="Chory J."/>
        </authorList>
    </citation>
    <scope>NUCLEOTIDE SEQUENCE</scope>
    <source>
        <strain evidence="2">Tecolote</strain>
        <tissue evidence="2">Flower</tissue>
    </source>
</reference>
<dbReference type="PANTHER" id="PTHR33264">
    <property type="entry name" value="EXPRESSED PROTEIN"/>
    <property type="match status" value="1"/>
</dbReference>
<accession>A0ABD3DGB6</accession>
<dbReference type="Proteomes" id="UP001632038">
    <property type="component" value="Unassembled WGS sequence"/>
</dbReference>
<comment type="caution">
    <text evidence="2">The sequence shown here is derived from an EMBL/GenBank/DDBJ whole genome shotgun (WGS) entry which is preliminary data.</text>
</comment>
<dbReference type="EMBL" id="JAVIJP010000017">
    <property type="protein sequence ID" value="KAL3640119.1"/>
    <property type="molecule type" value="Genomic_DNA"/>
</dbReference>
<gene>
    <name evidence="3" type="ORF">CASFOL_011897</name>
    <name evidence="2" type="ORF">CASFOL_015087</name>
</gene>
<dbReference type="PANTHER" id="PTHR33264:SF6">
    <property type="entry name" value="OS01G0638800 PROTEIN"/>
    <property type="match status" value="1"/>
</dbReference>
<protein>
    <submittedName>
        <fullName evidence="2">Uncharacterized protein</fullName>
    </submittedName>
</protein>